<keyword evidence="1" id="KW-1133">Transmembrane helix</keyword>
<dbReference type="Proteomes" id="UP001159937">
    <property type="component" value="Unassembled WGS sequence"/>
</dbReference>
<dbReference type="RefSeq" id="WP_032751171.1">
    <property type="nucleotide sequence ID" value="NZ_CABGII010000075.1"/>
</dbReference>
<evidence type="ECO:0008006" key="6">
    <source>
        <dbReference type="Google" id="ProtNLM"/>
    </source>
</evidence>
<gene>
    <name evidence="3" type="ORF">N5C89_22110</name>
    <name evidence="2" type="ORF">SK91_02887</name>
</gene>
<comment type="caution">
    <text evidence="3">The sequence shown here is derived from an EMBL/GenBank/DDBJ whole genome shotgun (WGS) entry which is preliminary data.</text>
</comment>
<feature type="transmembrane region" description="Helical" evidence="1">
    <location>
        <begin position="12"/>
        <end position="31"/>
    </location>
</feature>
<evidence type="ECO:0000313" key="4">
    <source>
        <dbReference type="Proteomes" id="UP000036305"/>
    </source>
</evidence>
<evidence type="ECO:0000313" key="2">
    <source>
        <dbReference type="EMBL" id="KLY33990.1"/>
    </source>
</evidence>
<accession>A0A0J2HFV0</accession>
<feature type="transmembrane region" description="Helical" evidence="1">
    <location>
        <begin position="43"/>
        <end position="67"/>
    </location>
</feature>
<proteinExistence type="predicted"/>
<dbReference type="Proteomes" id="UP000036305">
    <property type="component" value="Unassembled WGS sequence"/>
</dbReference>
<organism evidence="3 5">
    <name type="scientific">Klebsiella michiganensis</name>
    <dbReference type="NCBI Taxonomy" id="1134687"/>
    <lineage>
        <taxon>Bacteria</taxon>
        <taxon>Pseudomonadati</taxon>
        <taxon>Pseudomonadota</taxon>
        <taxon>Gammaproteobacteria</taxon>
        <taxon>Enterobacterales</taxon>
        <taxon>Enterobacteriaceae</taxon>
        <taxon>Klebsiella/Raoultella group</taxon>
        <taxon>Klebsiella</taxon>
    </lineage>
</organism>
<protein>
    <recommendedName>
        <fullName evidence="6">Cardiolipin synthase N-terminal domain-containing protein</fullName>
    </recommendedName>
</protein>
<keyword evidence="1" id="KW-0812">Transmembrane</keyword>
<sequence>MNLQSMTFSDIVMSFFTILFFFAYLMLIFQILTDIFRDDDLHIVFKVVWIVLLLFIPVVCSIVYLLIRGKGMAERQRYYHHKYSYPGYHGARKSITEQIIEAHELKVAGIITDREYTEIKEKLLR</sequence>
<keyword evidence="1" id="KW-0472">Membrane</keyword>
<evidence type="ECO:0000256" key="1">
    <source>
        <dbReference type="SAM" id="Phobius"/>
    </source>
</evidence>
<dbReference type="AlphaFoldDB" id="A0A0J2HFV0"/>
<evidence type="ECO:0000313" key="5">
    <source>
        <dbReference type="Proteomes" id="UP001159937"/>
    </source>
</evidence>
<name>A0A0J2HFV0_9ENTR</name>
<dbReference type="EMBL" id="JAOCBF010000035">
    <property type="protein sequence ID" value="MDH0965533.1"/>
    <property type="molecule type" value="Genomic_DNA"/>
</dbReference>
<reference evidence="2 4" key="1">
    <citation type="submission" date="2015-06" db="EMBL/GenBank/DDBJ databases">
        <title>The Genome Sequence of None.</title>
        <authorList>
            <consortium name="The Broad Institute Genomics Platform"/>
            <consortium name="The Broad Institute Genome Sequencing Center for Infectious Disease"/>
            <person name="Earl A.M."/>
            <person name="Onderdonk A.B."/>
            <person name="Kirby J."/>
            <person name="Ferraro M.J."/>
            <person name="Huang S."/>
            <person name="Spencer M."/>
            <person name="Fodor A."/>
            <person name="Hooper D."/>
            <person name="Dekker J."/>
            <person name="O'Brien T."/>
            <person name="Quan V."/>
            <person name="Gombosev A."/>
            <person name="Delaney M."/>
            <person name="DuBois A."/>
            <person name="Ernst C."/>
            <person name="Kim D.S."/>
            <person name="Rossman W."/>
            <person name="Gohs F."/>
            <person name="Petruso H."/>
            <person name="Nozar T."/>
            <person name="Mougeot F."/>
            <person name="Manson-McGuire A."/>
            <person name="Young S."/>
            <person name="Abouelleil A."/>
            <person name="Cao P."/>
            <person name="Chapman S.B."/>
            <person name="Griggs A."/>
            <person name="Priest M."/>
            <person name="Shea T."/>
            <person name="Wortman I."/>
            <person name="Wortman J.R."/>
            <person name="Nusbaum C."/>
            <person name="Birren B."/>
        </authorList>
    </citation>
    <scope>NUCLEOTIDE SEQUENCE [LARGE SCALE GENOMIC DNA]</scope>
    <source>
        <strain evidence="2 4">MGH87</strain>
    </source>
</reference>
<keyword evidence="4" id="KW-1185">Reference proteome</keyword>
<dbReference type="EMBL" id="LEUS01000018">
    <property type="protein sequence ID" value="KLY33990.1"/>
    <property type="molecule type" value="Genomic_DNA"/>
</dbReference>
<reference evidence="3" key="2">
    <citation type="submission" date="2022-09" db="EMBL/GenBank/DDBJ databases">
        <title>Intensive care unit water sources are persistently colonized with multi-drug resistant bacteria and are the site of extensive horizontal gene transfer of antibiotic resistance genes.</title>
        <authorList>
            <person name="Diorio-Toth L."/>
        </authorList>
    </citation>
    <scope>NUCLEOTIDE SEQUENCE</scope>
    <source>
        <strain evidence="3">GD03918</strain>
    </source>
</reference>
<evidence type="ECO:0000313" key="3">
    <source>
        <dbReference type="EMBL" id="MDH0965533.1"/>
    </source>
</evidence>